<reference evidence="4 5" key="1">
    <citation type="submission" date="2019-08" db="EMBL/GenBank/DDBJ databases">
        <title>In-depth cultivation of the pig gut microbiome towards novel bacterial diversity and tailored functional studies.</title>
        <authorList>
            <person name="Wylensek D."/>
            <person name="Hitch T.C.A."/>
            <person name="Clavel T."/>
        </authorList>
    </citation>
    <scope>NUCLEOTIDE SEQUENCE [LARGE SCALE GENOMIC DNA]</scope>
    <source>
        <strain evidence="4 5">LKV-178-WT-2A</strain>
    </source>
</reference>
<dbReference type="InterPro" id="IPR051012">
    <property type="entry name" value="CellSynth/LPSAsmb/PSIAsmb"/>
</dbReference>
<dbReference type="PANTHER" id="PTHR45586:SF1">
    <property type="entry name" value="LIPOPOLYSACCHARIDE ASSEMBLY PROTEIN B"/>
    <property type="match status" value="1"/>
</dbReference>
<evidence type="ECO:0000256" key="1">
    <source>
        <dbReference type="ARBA" id="ARBA00022737"/>
    </source>
</evidence>
<dbReference type="Pfam" id="PF13181">
    <property type="entry name" value="TPR_8"/>
    <property type="match status" value="1"/>
</dbReference>
<dbReference type="SMART" id="SM00028">
    <property type="entry name" value="TPR"/>
    <property type="match status" value="4"/>
</dbReference>
<evidence type="ECO:0000256" key="2">
    <source>
        <dbReference type="ARBA" id="ARBA00022803"/>
    </source>
</evidence>
<dbReference type="AlphaFoldDB" id="A0A7K0KBE2"/>
<feature type="chain" id="PRO_5029501826" description="Tetratricopeptide repeat protein" evidence="3">
    <location>
        <begin position="23"/>
        <end position="484"/>
    </location>
</feature>
<accession>A0A7K0KBE2</accession>
<dbReference type="PANTHER" id="PTHR45586">
    <property type="entry name" value="TPR REPEAT-CONTAINING PROTEIN PA4667"/>
    <property type="match status" value="1"/>
</dbReference>
<evidence type="ECO:0008006" key="6">
    <source>
        <dbReference type="Google" id="ProtNLM"/>
    </source>
</evidence>
<evidence type="ECO:0000256" key="3">
    <source>
        <dbReference type="SAM" id="SignalP"/>
    </source>
</evidence>
<feature type="signal peptide" evidence="3">
    <location>
        <begin position="1"/>
        <end position="22"/>
    </location>
</feature>
<sequence length="484" mass="53914">MKAYKYLLIGALMLGSSVPTFAQNDNKSIIEQGTKVILAKGADYNDQVKQLYKANKKNPEVLVALGKVFLAQKDTANAAAFAKYALARNPKYAKAFLLQGDIAVTKDDAGAAAENYQQAKYFDPKDPEGYYKYAMILRGRSPEDAVSNLEDLRKQRPDYPVDALAGRIYYFSSVPNHFQKAESYFNKVQNIASMEDEDITRYAMTEFLLGNSQKSIDVAKAGLTKDPRRAGWNRLVFWNYTNLSDSQNALDYADRLFNKSDSAHITADDYGYYGKALSLAKRYDEAITAYNKAVEDLAVDSNAIASKSVLLKNLSDVYKEKGDFNNSVAYLEKSIDAKDKPTMDDYDTMAGLYTDYASKKAAAGDKAAAASAFKKADEVYAKIMELFPNYKNYCNYMRGQINANLDPDSKAGLAKPYYEALSSSLEEKAELSSSEKAMLKQAYLYMLVYDYNVKKNTAGAKVWAKKLLVVDPENETAKQVAALK</sequence>
<evidence type="ECO:0000313" key="4">
    <source>
        <dbReference type="EMBL" id="MST83236.1"/>
    </source>
</evidence>
<keyword evidence="2" id="KW-0802">TPR repeat</keyword>
<dbReference type="RefSeq" id="WP_154532635.1">
    <property type="nucleotide sequence ID" value="NZ_VUNG01000001.1"/>
</dbReference>
<evidence type="ECO:0000313" key="5">
    <source>
        <dbReference type="Proteomes" id="UP000438914"/>
    </source>
</evidence>
<dbReference type="InterPro" id="IPR011990">
    <property type="entry name" value="TPR-like_helical_dom_sf"/>
</dbReference>
<name>A0A7K0KBE2_9BACT</name>
<keyword evidence="1" id="KW-0677">Repeat</keyword>
<gene>
    <name evidence="4" type="ORF">FYJ73_00780</name>
</gene>
<dbReference type="Proteomes" id="UP000438914">
    <property type="component" value="Unassembled WGS sequence"/>
</dbReference>
<dbReference type="Gene3D" id="1.25.40.10">
    <property type="entry name" value="Tetratricopeptide repeat domain"/>
    <property type="match status" value="2"/>
</dbReference>
<comment type="caution">
    <text evidence="4">The sequence shown here is derived from an EMBL/GenBank/DDBJ whole genome shotgun (WGS) entry which is preliminary data.</text>
</comment>
<dbReference type="InterPro" id="IPR019734">
    <property type="entry name" value="TPR_rpt"/>
</dbReference>
<proteinExistence type="predicted"/>
<keyword evidence="3" id="KW-0732">Signal</keyword>
<dbReference type="EMBL" id="VUNG01000001">
    <property type="protein sequence ID" value="MST83236.1"/>
    <property type="molecule type" value="Genomic_DNA"/>
</dbReference>
<organism evidence="4 5">
    <name type="scientific">Hallella mizrahii</name>
    <dbReference type="NCBI Taxonomy" id="2606637"/>
    <lineage>
        <taxon>Bacteria</taxon>
        <taxon>Pseudomonadati</taxon>
        <taxon>Bacteroidota</taxon>
        <taxon>Bacteroidia</taxon>
        <taxon>Bacteroidales</taxon>
        <taxon>Prevotellaceae</taxon>
        <taxon>Hallella</taxon>
    </lineage>
</organism>
<keyword evidence="5" id="KW-1185">Reference proteome</keyword>
<protein>
    <recommendedName>
        <fullName evidence="6">Tetratricopeptide repeat protein</fullName>
    </recommendedName>
</protein>
<dbReference type="SUPFAM" id="SSF48452">
    <property type="entry name" value="TPR-like"/>
    <property type="match status" value="2"/>
</dbReference>